<gene>
    <name evidence="3" type="ORF">PU560_17500</name>
</gene>
<evidence type="ECO:0000313" key="4">
    <source>
        <dbReference type="Proteomes" id="UP001165561"/>
    </source>
</evidence>
<protein>
    <submittedName>
        <fullName evidence="3">Toll/interleukin-1 receptor domain-containing protein</fullName>
    </submittedName>
</protein>
<reference evidence="3" key="1">
    <citation type="submission" date="2023-02" db="EMBL/GenBank/DDBJ databases">
        <title>Georgenia sp.10Sc9-8, isolated from a soil sample collected from the Taklamakan desert.</title>
        <authorList>
            <person name="Liu S."/>
        </authorList>
    </citation>
    <scope>NUCLEOTIDE SEQUENCE</scope>
    <source>
        <strain evidence="3">10Sc9-8</strain>
    </source>
</reference>
<feature type="domain" description="TIR" evidence="2">
    <location>
        <begin position="16"/>
        <end position="163"/>
    </location>
</feature>
<sequence>MRRDPSSTPGPGAEDHRYDAFISYSHSADGELAPALQRGMQRLAKPWRQRRALEVFRDQTGLAVSPDLWQSIVTALDGAGWFVLLASPQAAASRWVGQEIEHCLSTKGVGRIVIVLTDGRLEWDKGAADFAASSTAVHPALHGLFPQEPRWIDLSWAKGRTDLTLQNPRFRRLVAELVAPMHGLSTEDLLAEDVRQQRRTGRVVRSAVAALTVAALVSGGAATLAVGNQREALAQQRTAEAAAAEAQEQRATAEQQARQALSRELAAHARAVATGVGEQAVGEAIDAGTTATEDAAPTPDRVLSLLLAAQAYTVADTDDAGGALLSVVAGPSRDSRGVPPDALPDMLPDGLPAAAVAHAARDAPRAVAVPEGRVMVVELGGPGRWQLPPGEWWLAPDGTTALSAAGDVLRLDDEGSVTATDLQLPPAAAPPVFDGAGDRALYPVADRGAGAPWTAVVVADLDVGVIGTHRFERPICEHGCWPGLLALSPDGSSAAVRTTGIGDGSTLVRLEITEDGPAAARQLVVQGSGFVRYTDDGGTVQAQDGPVVRRLDPVTLAEAAPALATTREGEMAFLSDERALVAAHGCDGVGVVDAATMAVTAEIPVPVGYAEGEGCVPEDGPTMWLDGGAAILAGGAVWPTDPATLVRVVCAAADRTLSAAEREQYLPDWYGPLACADGTEQA</sequence>
<keyword evidence="1" id="KW-0175">Coiled coil</keyword>
<keyword evidence="4" id="KW-1185">Reference proteome</keyword>
<dbReference type="Gene3D" id="3.40.50.10140">
    <property type="entry name" value="Toll/interleukin-1 receptor homology (TIR) domain"/>
    <property type="match status" value="1"/>
</dbReference>
<accession>A0ABT5U236</accession>
<dbReference type="InterPro" id="IPR000157">
    <property type="entry name" value="TIR_dom"/>
</dbReference>
<evidence type="ECO:0000313" key="3">
    <source>
        <dbReference type="EMBL" id="MDD9208242.1"/>
    </source>
</evidence>
<dbReference type="SMART" id="SM00255">
    <property type="entry name" value="TIR"/>
    <property type="match status" value="1"/>
</dbReference>
<dbReference type="SUPFAM" id="SSF50969">
    <property type="entry name" value="YVTN repeat-like/Quinoprotein amine dehydrogenase"/>
    <property type="match status" value="1"/>
</dbReference>
<name>A0ABT5U236_9MICO</name>
<dbReference type="Pfam" id="PF13676">
    <property type="entry name" value="TIR_2"/>
    <property type="match status" value="1"/>
</dbReference>
<dbReference type="EMBL" id="JARACI010001202">
    <property type="protein sequence ID" value="MDD9208242.1"/>
    <property type="molecule type" value="Genomic_DNA"/>
</dbReference>
<feature type="coiled-coil region" evidence="1">
    <location>
        <begin position="229"/>
        <end position="264"/>
    </location>
</feature>
<organism evidence="3 4">
    <name type="scientific">Georgenia halotolerans</name>
    <dbReference type="NCBI Taxonomy" id="3028317"/>
    <lineage>
        <taxon>Bacteria</taxon>
        <taxon>Bacillati</taxon>
        <taxon>Actinomycetota</taxon>
        <taxon>Actinomycetes</taxon>
        <taxon>Micrococcales</taxon>
        <taxon>Bogoriellaceae</taxon>
        <taxon>Georgenia</taxon>
    </lineage>
</organism>
<keyword evidence="3" id="KW-0675">Receptor</keyword>
<dbReference type="InterPro" id="IPR011044">
    <property type="entry name" value="Quino_amine_DH_bsu"/>
</dbReference>
<dbReference type="InterPro" id="IPR035897">
    <property type="entry name" value="Toll_tir_struct_dom_sf"/>
</dbReference>
<comment type="caution">
    <text evidence="3">The sequence shown here is derived from an EMBL/GenBank/DDBJ whole genome shotgun (WGS) entry which is preliminary data.</text>
</comment>
<dbReference type="Proteomes" id="UP001165561">
    <property type="component" value="Unassembled WGS sequence"/>
</dbReference>
<dbReference type="PROSITE" id="PS50104">
    <property type="entry name" value="TIR"/>
    <property type="match status" value="1"/>
</dbReference>
<evidence type="ECO:0000259" key="2">
    <source>
        <dbReference type="PROSITE" id="PS50104"/>
    </source>
</evidence>
<proteinExistence type="predicted"/>
<evidence type="ECO:0000256" key="1">
    <source>
        <dbReference type="SAM" id="Coils"/>
    </source>
</evidence>
<dbReference type="SUPFAM" id="SSF52200">
    <property type="entry name" value="Toll/Interleukin receptor TIR domain"/>
    <property type="match status" value="1"/>
</dbReference>